<dbReference type="Proteomes" id="UP000295496">
    <property type="component" value="Unassembled WGS sequence"/>
</dbReference>
<sequence>MDYQLDLRQYACPLPLLMAKKALNNLPHNSILTIQLNEQSAVQDFELLCQQQGYQFISWQKFTALDTQIVIRKG</sequence>
<dbReference type="EMBL" id="SMGJ01000005">
    <property type="protein sequence ID" value="TCK68414.1"/>
    <property type="molecule type" value="Genomic_DNA"/>
</dbReference>
<dbReference type="AlphaFoldDB" id="A0A4R1KTH4"/>
<evidence type="ECO:0000313" key="3">
    <source>
        <dbReference type="EMBL" id="TCK68414.1"/>
    </source>
</evidence>
<keyword evidence="4" id="KW-1185">Reference proteome</keyword>
<proteinExistence type="inferred from homology"/>
<dbReference type="PANTHER" id="PTHR33279:SF6">
    <property type="entry name" value="SULFUR CARRIER PROTEIN YEDF-RELATED"/>
    <property type="match status" value="1"/>
</dbReference>
<dbReference type="RefSeq" id="WP_132302342.1">
    <property type="nucleotide sequence ID" value="NZ_CP170642.1"/>
</dbReference>
<evidence type="ECO:0000313" key="4">
    <source>
        <dbReference type="Proteomes" id="UP000295496"/>
    </source>
</evidence>
<gene>
    <name evidence="3" type="ORF">EV692_1747</name>
</gene>
<dbReference type="SUPFAM" id="SSF64307">
    <property type="entry name" value="SirA-like"/>
    <property type="match status" value="1"/>
</dbReference>
<dbReference type="Pfam" id="PF01206">
    <property type="entry name" value="TusA"/>
    <property type="match status" value="1"/>
</dbReference>
<name>A0A4R1KTH4_9PAST</name>
<keyword evidence="3" id="KW-0808">Transferase</keyword>
<evidence type="ECO:0000259" key="2">
    <source>
        <dbReference type="Pfam" id="PF01206"/>
    </source>
</evidence>
<comment type="similarity">
    <text evidence="1">Belongs to the sulfur carrier protein TusA family.</text>
</comment>
<feature type="domain" description="UPF0033" evidence="2">
    <location>
        <begin position="4"/>
        <end position="73"/>
    </location>
</feature>
<dbReference type="InterPro" id="IPR001455">
    <property type="entry name" value="TusA-like"/>
</dbReference>
<comment type="caution">
    <text evidence="3">The sequence shown here is derived from an EMBL/GenBank/DDBJ whole genome shotgun (WGS) entry which is preliminary data.</text>
</comment>
<protein>
    <submittedName>
        <fullName evidence="3">TusA-related sulfurtransferase</fullName>
    </submittedName>
</protein>
<dbReference type="GO" id="GO:0016740">
    <property type="term" value="F:transferase activity"/>
    <property type="evidence" value="ECO:0007669"/>
    <property type="project" value="UniProtKB-KW"/>
</dbReference>
<organism evidence="3 4">
    <name type="scientific">Lonepinella koalarum</name>
    <dbReference type="NCBI Taxonomy" id="53417"/>
    <lineage>
        <taxon>Bacteria</taxon>
        <taxon>Pseudomonadati</taxon>
        <taxon>Pseudomonadota</taxon>
        <taxon>Gammaproteobacteria</taxon>
        <taxon>Pasteurellales</taxon>
        <taxon>Pasteurellaceae</taxon>
        <taxon>Lonepinella</taxon>
    </lineage>
</organism>
<dbReference type="CDD" id="cd00291">
    <property type="entry name" value="SirA_YedF_YeeD"/>
    <property type="match status" value="1"/>
</dbReference>
<evidence type="ECO:0000256" key="1">
    <source>
        <dbReference type="ARBA" id="ARBA00008984"/>
    </source>
</evidence>
<reference evidence="3 4" key="1">
    <citation type="submission" date="2019-03" db="EMBL/GenBank/DDBJ databases">
        <title>Genomic Encyclopedia of Type Strains, Phase IV (KMG-IV): sequencing the most valuable type-strain genomes for metagenomic binning, comparative biology and taxonomic classification.</title>
        <authorList>
            <person name="Goeker M."/>
        </authorList>
    </citation>
    <scope>NUCLEOTIDE SEQUENCE [LARGE SCALE GENOMIC DNA]</scope>
    <source>
        <strain evidence="3 4">DSM 10053</strain>
    </source>
</reference>
<dbReference type="PANTHER" id="PTHR33279">
    <property type="entry name" value="SULFUR CARRIER PROTEIN YEDF-RELATED"/>
    <property type="match status" value="1"/>
</dbReference>
<accession>A0A4R1KTH4</accession>
<dbReference type="InterPro" id="IPR036868">
    <property type="entry name" value="TusA-like_sf"/>
</dbReference>
<dbReference type="Gene3D" id="3.30.110.40">
    <property type="entry name" value="TusA-like domain"/>
    <property type="match status" value="1"/>
</dbReference>